<evidence type="ECO:0000313" key="10">
    <source>
        <dbReference type="Proteomes" id="UP000005850"/>
    </source>
</evidence>
<dbReference type="GO" id="GO:0005886">
    <property type="term" value="C:plasma membrane"/>
    <property type="evidence" value="ECO:0007669"/>
    <property type="project" value="UniProtKB-SubCell"/>
</dbReference>
<keyword evidence="4 7" id="KW-0812">Transmembrane</keyword>
<reference evidence="9 10" key="1">
    <citation type="journal article" date="2011" name="J. Bacteriol.">
        <title>Genome sequence of Brevibacillus laterosporus LMG 15441, a pathogen of invertebrates.</title>
        <authorList>
            <person name="Djukic M."/>
            <person name="Poehlein A."/>
            <person name="Thurmer A."/>
            <person name="Daniel R."/>
        </authorList>
    </citation>
    <scope>NUCLEOTIDE SEQUENCE [LARGE SCALE GENOMIC DNA]</scope>
    <source>
        <strain evidence="9 10">LMG 15441</strain>
    </source>
</reference>
<evidence type="ECO:0000256" key="1">
    <source>
        <dbReference type="ARBA" id="ARBA00004651"/>
    </source>
</evidence>
<evidence type="ECO:0000256" key="2">
    <source>
        <dbReference type="ARBA" id="ARBA00022448"/>
    </source>
</evidence>
<sequence length="261" mass="29015">MKKHIVVFFACCVVLALIFIQLKDPYAIEKSNSLQGMSWSHWFGTDYLGRDLFSRTFYGSFYSLLLAICSLFGVVLVSLILGGISGLVGGLVDSSITTIADIMISIPSLILTLVFTGFFSNSIFTVMAALIISWSGKYIRYIRNLVLNIRKEEFIILAPLRGSYGKHTLFYHIIPNIIAELLSLFLTDIGKIILSISGLSFLGIGVQPPTPELGTILFDGKAYFFVAPWIFIFPGIILSAIVLITQFISSKIRKRWGIAYD</sequence>
<dbReference type="InterPro" id="IPR050366">
    <property type="entry name" value="BP-dependent_transpt_permease"/>
</dbReference>
<evidence type="ECO:0000256" key="4">
    <source>
        <dbReference type="ARBA" id="ARBA00022692"/>
    </source>
</evidence>
<proteinExistence type="inferred from homology"/>
<keyword evidence="2 7" id="KW-0813">Transport</keyword>
<feature type="transmembrane region" description="Helical" evidence="7">
    <location>
        <begin position="61"/>
        <end position="88"/>
    </location>
</feature>
<keyword evidence="3" id="KW-1003">Cell membrane</keyword>
<dbReference type="PROSITE" id="PS50928">
    <property type="entry name" value="ABC_TM1"/>
    <property type="match status" value="1"/>
</dbReference>
<dbReference type="Pfam" id="PF00528">
    <property type="entry name" value="BPD_transp_1"/>
    <property type="match status" value="1"/>
</dbReference>
<evidence type="ECO:0000256" key="6">
    <source>
        <dbReference type="ARBA" id="ARBA00023136"/>
    </source>
</evidence>
<dbReference type="STRING" id="1042163.BRLA_c030060"/>
<comment type="subcellular location">
    <subcellularLocation>
        <location evidence="1 7">Cell membrane</location>
        <topology evidence="1 7">Multi-pass membrane protein</topology>
    </subcellularLocation>
</comment>
<feature type="domain" description="ABC transmembrane type-1" evidence="8">
    <location>
        <begin position="60"/>
        <end position="249"/>
    </location>
</feature>
<evidence type="ECO:0000259" key="8">
    <source>
        <dbReference type="PROSITE" id="PS50928"/>
    </source>
</evidence>
<dbReference type="PANTHER" id="PTHR43386:SF1">
    <property type="entry name" value="D,D-DIPEPTIDE TRANSPORT SYSTEM PERMEASE PROTEIN DDPC-RELATED"/>
    <property type="match status" value="1"/>
</dbReference>
<keyword evidence="10" id="KW-1185">Reference proteome</keyword>
<keyword evidence="6 7" id="KW-0472">Membrane</keyword>
<dbReference type="InterPro" id="IPR000515">
    <property type="entry name" value="MetI-like"/>
</dbReference>
<dbReference type="Proteomes" id="UP000005850">
    <property type="component" value="Chromosome"/>
</dbReference>
<dbReference type="KEGG" id="blr:BRLA_c030060"/>
<comment type="similarity">
    <text evidence="7">Belongs to the binding-protein-dependent transport system permease family.</text>
</comment>
<dbReference type="eggNOG" id="COG1173">
    <property type="taxonomic scope" value="Bacteria"/>
</dbReference>
<dbReference type="HOGENOM" id="CLU_028518_5_3_9"/>
<dbReference type="PANTHER" id="PTHR43386">
    <property type="entry name" value="OLIGOPEPTIDE TRANSPORT SYSTEM PERMEASE PROTEIN APPC"/>
    <property type="match status" value="1"/>
</dbReference>
<dbReference type="Gene3D" id="1.10.3720.10">
    <property type="entry name" value="MetI-like"/>
    <property type="match status" value="1"/>
</dbReference>
<dbReference type="EMBL" id="CP007806">
    <property type="protein sequence ID" value="AIG27318.1"/>
    <property type="molecule type" value="Genomic_DNA"/>
</dbReference>
<dbReference type="CDD" id="cd06261">
    <property type="entry name" value="TM_PBP2"/>
    <property type="match status" value="1"/>
</dbReference>
<feature type="transmembrane region" description="Helical" evidence="7">
    <location>
        <begin position="5"/>
        <end position="22"/>
    </location>
</feature>
<feature type="transmembrane region" description="Helical" evidence="7">
    <location>
        <begin position="222"/>
        <end position="245"/>
    </location>
</feature>
<feature type="transmembrane region" description="Helical" evidence="7">
    <location>
        <begin position="109"/>
        <end position="134"/>
    </location>
</feature>
<gene>
    <name evidence="9" type="primary">nikC_2</name>
    <name evidence="9" type="ORF">BRLA_c030060</name>
</gene>
<name>A0A075R7X4_BRELA</name>
<evidence type="ECO:0000256" key="7">
    <source>
        <dbReference type="RuleBase" id="RU363032"/>
    </source>
</evidence>
<dbReference type="AlphaFoldDB" id="A0A075R7X4"/>
<accession>A0A075R7X4</accession>
<keyword evidence="5 7" id="KW-1133">Transmembrane helix</keyword>
<dbReference type="InterPro" id="IPR035906">
    <property type="entry name" value="MetI-like_sf"/>
</dbReference>
<protein>
    <submittedName>
        <fullName evidence="9">Nickel transport system permease protein NikC</fullName>
    </submittedName>
</protein>
<dbReference type="SUPFAM" id="SSF161098">
    <property type="entry name" value="MetI-like"/>
    <property type="match status" value="1"/>
</dbReference>
<evidence type="ECO:0000256" key="5">
    <source>
        <dbReference type="ARBA" id="ARBA00022989"/>
    </source>
</evidence>
<evidence type="ECO:0000256" key="3">
    <source>
        <dbReference type="ARBA" id="ARBA00022475"/>
    </source>
</evidence>
<organism evidence="9 10">
    <name type="scientific">Brevibacillus laterosporus LMG 15441</name>
    <dbReference type="NCBI Taxonomy" id="1042163"/>
    <lineage>
        <taxon>Bacteria</taxon>
        <taxon>Bacillati</taxon>
        <taxon>Bacillota</taxon>
        <taxon>Bacilli</taxon>
        <taxon>Bacillales</taxon>
        <taxon>Paenibacillaceae</taxon>
        <taxon>Brevibacillus</taxon>
    </lineage>
</organism>
<dbReference type="GO" id="GO:0055085">
    <property type="term" value="P:transmembrane transport"/>
    <property type="evidence" value="ECO:0007669"/>
    <property type="project" value="InterPro"/>
</dbReference>
<evidence type="ECO:0000313" key="9">
    <source>
        <dbReference type="EMBL" id="AIG27318.1"/>
    </source>
</evidence>